<evidence type="ECO:0000313" key="1">
    <source>
        <dbReference type="EMBL" id="CAH1965432.1"/>
    </source>
</evidence>
<comment type="caution">
    <text evidence="1">The sequence shown here is derived from an EMBL/GenBank/DDBJ whole genome shotgun (WGS) entry which is preliminary data.</text>
</comment>
<keyword evidence="2" id="KW-1185">Reference proteome</keyword>
<name>A0A9P0K1D8_ACAOB</name>
<gene>
    <name evidence="1" type="ORF">ACAOBT_LOCUS6322</name>
</gene>
<dbReference type="OrthoDB" id="6354723at2759"/>
<accession>A0A9P0K1D8</accession>
<reference evidence="1" key="1">
    <citation type="submission" date="2022-03" db="EMBL/GenBank/DDBJ databases">
        <authorList>
            <person name="Sayadi A."/>
        </authorList>
    </citation>
    <scope>NUCLEOTIDE SEQUENCE</scope>
</reference>
<sequence>MNTEEYIPKTYREMFGATLQALRHDDEFMKHQKWMKYMSCNYQYSQI</sequence>
<dbReference type="AlphaFoldDB" id="A0A9P0K1D8"/>
<protein>
    <submittedName>
        <fullName evidence="1">Uncharacterized protein</fullName>
    </submittedName>
</protein>
<dbReference type="EMBL" id="CAKOFQ010006725">
    <property type="protein sequence ID" value="CAH1965432.1"/>
    <property type="molecule type" value="Genomic_DNA"/>
</dbReference>
<proteinExistence type="predicted"/>
<dbReference type="Proteomes" id="UP001152888">
    <property type="component" value="Unassembled WGS sequence"/>
</dbReference>
<organism evidence="1 2">
    <name type="scientific">Acanthoscelides obtectus</name>
    <name type="common">Bean weevil</name>
    <name type="synonym">Bruchus obtectus</name>
    <dbReference type="NCBI Taxonomy" id="200917"/>
    <lineage>
        <taxon>Eukaryota</taxon>
        <taxon>Metazoa</taxon>
        <taxon>Ecdysozoa</taxon>
        <taxon>Arthropoda</taxon>
        <taxon>Hexapoda</taxon>
        <taxon>Insecta</taxon>
        <taxon>Pterygota</taxon>
        <taxon>Neoptera</taxon>
        <taxon>Endopterygota</taxon>
        <taxon>Coleoptera</taxon>
        <taxon>Polyphaga</taxon>
        <taxon>Cucujiformia</taxon>
        <taxon>Chrysomeloidea</taxon>
        <taxon>Chrysomelidae</taxon>
        <taxon>Bruchinae</taxon>
        <taxon>Bruchini</taxon>
        <taxon>Acanthoscelides</taxon>
    </lineage>
</organism>
<evidence type="ECO:0000313" key="2">
    <source>
        <dbReference type="Proteomes" id="UP001152888"/>
    </source>
</evidence>